<dbReference type="InterPro" id="IPR007833">
    <property type="entry name" value="Capsule_polysaccharide_synth"/>
</dbReference>
<dbReference type="GO" id="GO:0000271">
    <property type="term" value="P:polysaccharide biosynthetic process"/>
    <property type="evidence" value="ECO:0007669"/>
    <property type="project" value="InterPro"/>
</dbReference>
<dbReference type="KEGG" id="slim:SCL_1218"/>
<protein>
    <recommendedName>
        <fullName evidence="3">Capsule polysaccharide biosynthesis protein</fullName>
    </recommendedName>
</protein>
<evidence type="ECO:0000313" key="2">
    <source>
        <dbReference type="Proteomes" id="UP000243180"/>
    </source>
</evidence>
<evidence type="ECO:0008006" key="3">
    <source>
        <dbReference type="Google" id="ProtNLM"/>
    </source>
</evidence>
<dbReference type="Proteomes" id="UP000243180">
    <property type="component" value="Chromosome"/>
</dbReference>
<name>A0A1B4XFF2_9GAMM</name>
<dbReference type="AlphaFoldDB" id="A0A1B4XFF2"/>
<keyword evidence="2" id="KW-1185">Reference proteome</keyword>
<dbReference type="EMBL" id="AP014879">
    <property type="protein sequence ID" value="BAV33531.1"/>
    <property type="molecule type" value="Genomic_DNA"/>
</dbReference>
<dbReference type="RefSeq" id="WP_096360372.1">
    <property type="nucleotide sequence ID" value="NZ_AP014879.1"/>
</dbReference>
<evidence type="ECO:0000313" key="1">
    <source>
        <dbReference type="EMBL" id="BAV33531.1"/>
    </source>
</evidence>
<reference evidence="1 2" key="1">
    <citation type="submission" date="2015-05" db="EMBL/GenBank/DDBJ databases">
        <title>Complete genome sequence of a sulfur-oxidizing gammaproteobacterium strain HA5.</title>
        <authorList>
            <person name="Miura A."/>
            <person name="Kojima H."/>
            <person name="Fukui M."/>
        </authorList>
    </citation>
    <scope>NUCLEOTIDE SEQUENCE [LARGE SCALE GENOMIC DNA]</scope>
    <source>
        <strain evidence="1 2">HA5</strain>
    </source>
</reference>
<sequence>MRAIVRYLWSLAKEALFLAKVWSPRTAHDVDESISEFIAANETRWPTRESRRKGILIEGHLSQYGPNYLLRTAVAARAIHEKTGLDIDVVFNGYSHQWILARKVYRSFGINNWVHLGSYFFVPNFMFFIFSRLRAIGYALKLKSPEDILKIRFDGIKVGDLIYDDVIRDTKRKTIFRIDRDVIKAVAKSLFFYFQYRAFFRKRTYDYFISTHTAYSEYGLLCRVALMHGVKVIETSDIQMSFYDRISNDFLPTYHDGIKNSIQASINSRQAGLDKLCAEAKESLRQRLDSEIGQIDAKKAYCGRVYARAELGQTLGLGHGDKIVFILAHVFSDAPHLSSAMLHADYYQWLASTLNVCAKSTNVHWVVKPHPSSVIYGENGLVEKMTADVKSDNVHICPADLNTKSLSLCADALVTVHGTAGLEYSCLGIPVVLAGRPFYSGFGFTIEPGSIADYERCLLDIHNVGRLSDAQVKTALEVYAIWNQQFDWHNPIITSDVLANVWGSGVPRDLTKAYRLITENIRVTDPRKLKLWEFVQGVVE</sequence>
<dbReference type="GO" id="GO:0015774">
    <property type="term" value="P:polysaccharide transport"/>
    <property type="evidence" value="ECO:0007669"/>
    <property type="project" value="InterPro"/>
</dbReference>
<dbReference type="InParanoid" id="A0A1B4XFF2"/>
<proteinExistence type="predicted"/>
<dbReference type="SUPFAM" id="SSF53756">
    <property type="entry name" value="UDP-Glycosyltransferase/glycogen phosphorylase"/>
    <property type="match status" value="1"/>
</dbReference>
<organism evidence="1 2">
    <name type="scientific">Sulfuricaulis limicola</name>
    <dbReference type="NCBI Taxonomy" id="1620215"/>
    <lineage>
        <taxon>Bacteria</taxon>
        <taxon>Pseudomonadati</taxon>
        <taxon>Pseudomonadota</taxon>
        <taxon>Gammaproteobacteria</taxon>
        <taxon>Acidiferrobacterales</taxon>
        <taxon>Acidiferrobacteraceae</taxon>
        <taxon>Sulfuricaulis</taxon>
    </lineage>
</organism>
<dbReference type="Pfam" id="PF05159">
    <property type="entry name" value="Capsule_synth"/>
    <property type="match status" value="1"/>
</dbReference>
<accession>A0A1B4XFF2</accession>
<gene>
    <name evidence="1" type="ORF">SCL_1218</name>
</gene>